<gene>
    <name evidence="2" type="ORF">FA09DRAFT_339035</name>
</gene>
<dbReference type="AlphaFoldDB" id="A0A316ZBF3"/>
<reference evidence="2 3" key="1">
    <citation type="journal article" date="2018" name="Mol. Biol. Evol.">
        <title>Broad Genomic Sampling Reveals a Smut Pathogenic Ancestry of the Fungal Clade Ustilaginomycotina.</title>
        <authorList>
            <person name="Kijpornyongpan T."/>
            <person name="Mondo S.J."/>
            <person name="Barry K."/>
            <person name="Sandor L."/>
            <person name="Lee J."/>
            <person name="Lipzen A."/>
            <person name="Pangilinan J."/>
            <person name="LaButti K."/>
            <person name="Hainaut M."/>
            <person name="Henrissat B."/>
            <person name="Grigoriev I.V."/>
            <person name="Spatafora J.W."/>
            <person name="Aime M.C."/>
        </authorList>
    </citation>
    <scope>NUCLEOTIDE SEQUENCE [LARGE SCALE GENOMIC DNA]</scope>
    <source>
        <strain evidence="2 3">MCA 4186</strain>
    </source>
</reference>
<feature type="region of interest" description="Disordered" evidence="1">
    <location>
        <begin position="96"/>
        <end position="131"/>
    </location>
</feature>
<feature type="compositionally biased region" description="Low complexity" evidence="1">
    <location>
        <begin position="191"/>
        <end position="213"/>
    </location>
</feature>
<dbReference type="EMBL" id="KZ819294">
    <property type="protein sequence ID" value="PWN97533.1"/>
    <property type="molecule type" value="Genomic_DNA"/>
</dbReference>
<dbReference type="Proteomes" id="UP000245946">
    <property type="component" value="Unassembled WGS sequence"/>
</dbReference>
<protein>
    <submittedName>
        <fullName evidence="2">Uncharacterized protein</fullName>
    </submittedName>
</protein>
<feature type="region of interest" description="Disordered" evidence="1">
    <location>
        <begin position="189"/>
        <end position="219"/>
    </location>
</feature>
<sequence length="249" mass="26554">MPYAQRRASFDEAQARHWMTQWPAYAAFETGSRAVALPDIRVSDDACIVSSDRMARALRLEVGDAIASPCSPTSGMDSSSSATTSSATLDHLRPFARTSPQMLPRTPGSPYSPLSEGFDGDSLSPPSAFDARRSDTPALDFLLLSPGSGVMWTLDSPDDVMPCYWDGSRGTDSLDENVIAFSPRRSAMDGALKSARPAPALPRSSSPSSNARPKPSELLRRRRGAVAGQLVLSSLTAPASPLILVLLSQ</sequence>
<dbReference type="RefSeq" id="XP_025597812.1">
    <property type="nucleotide sequence ID" value="XM_025744170.1"/>
</dbReference>
<evidence type="ECO:0000313" key="3">
    <source>
        <dbReference type="Proteomes" id="UP000245946"/>
    </source>
</evidence>
<proteinExistence type="predicted"/>
<dbReference type="GeneID" id="37271714"/>
<evidence type="ECO:0000256" key="1">
    <source>
        <dbReference type="SAM" id="MobiDB-lite"/>
    </source>
</evidence>
<accession>A0A316ZBF3</accession>
<organism evidence="2 3">
    <name type="scientific">Tilletiopsis washingtonensis</name>
    <dbReference type="NCBI Taxonomy" id="58919"/>
    <lineage>
        <taxon>Eukaryota</taxon>
        <taxon>Fungi</taxon>
        <taxon>Dikarya</taxon>
        <taxon>Basidiomycota</taxon>
        <taxon>Ustilaginomycotina</taxon>
        <taxon>Exobasidiomycetes</taxon>
        <taxon>Entylomatales</taxon>
        <taxon>Entylomatales incertae sedis</taxon>
        <taxon>Tilletiopsis</taxon>
    </lineage>
</organism>
<evidence type="ECO:0000313" key="2">
    <source>
        <dbReference type="EMBL" id="PWN97533.1"/>
    </source>
</evidence>
<keyword evidence="3" id="KW-1185">Reference proteome</keyword>
<name>A0A316ZBF3_9BASI</name>